<dbReference type="EMBL" id="JAUQSX010000001">
    <property type="protein sequence ID" value="MDO7845215.1"/>
    <property type="molecule type" value="Genomic_DNA"/>
</dbReference>
<keyword evidence="2" id="KW-0540">Nuclease</keyword>
<feature type="domain" description="HNH nuclease" evidence="1">
    <location>
        <begin position="240"/>
        <end position="287"/>
    </location>
</feature>
<comment type="caution">
    <text evidence="2">The sequence shown here is derived from an EMBL/GenBank/DDBJ whole genome shotgun (WGS) entry which is preliminary data.</text>
</comment>
<accession>A0ABT9A5W3</accession>
<evidence type="ECO:0000313" key="2">
    <source>
        <dbReference type="EMBL" id="MDO7845215.1"/>
    </source>
</evidence>
<name>A0ABT9A5W3_9BACT</name>
<dbReference type="GO" id="GO:0004519">
    <property type="term" value="F:endonuclease activity"/>
    <property type="evidence" value="ECO:0007669"/>
    <property type="project" value="UniProtKB-KW"/>
</dbReference>
<proteinExistence type="predicted"/>
<dbReference type="CDD" id="cd00085">
    <property type="entry name" value="HNHc"/>
    <property type="match status" value="1"/>
</dbReference>
<organism evidence="2 3">
    <name type="scientific">Hymenobacter mellowenesis</name>
    <dbReference type="NCBI Taxonomy" id="3063995"/>
    <lineage>
        <taxon>Bacteria</taxon>
        <taxon>Pseudomonadati</taxon>
        <taxon>Bacteroidota</taxon>
        <taxon>Cytophagia</taxon>
        <taxon>Cytophagales</taxon>
        <taxon>Hymenobacteraceae</taxon>
        <taxon>Hymenobacter</taxon>
    </lineage>
</organism>
<sequence length="367" mass="41597">MELPASPRLSVADLSAVFASTTNSYKFYWFLAILDELAETGQPRIALRSLALRMVANVWYPLDYYKLSFGVDDGFKLIADFVSAHMQVDNRPTARPLFEQLQAGLGGDALATVGQKVIGLLRYVPSRFIRPFLKAELSGVPEAKVDKRIAELSQFSSAAPYRLGREAIELHPEWLAYLQEHQGILRAFTQWHLLRFLQKNNPNVIGLSEKLRRPTAADRNLKTATGYWGSFLAATPDFRCIYSGQPLTTATLSIDHFLPWSYVAHNQLWNLIPTSKTVNSAKNNALPDLERYLGPFVQWQSAAFQFHAGQGHYRLLEEYHLLFAQSVKDIQQQPAAWFEERLSQQIQPQHQTARNMGFAHPFRYGGG</sequence>
<keyword evidence="2" id="KW-0378">Hydrolase</keyword>
<dbReference type="Gene3D" id="1.10.30.50">
    <property type="match status" value="1"/>
</dbReference>
<reference evidence="2" key="1">
    <citation type="submission" date="2023-07" db="EMBL/GenBank/DDBJ databases">
        <authorList>
            <person name="Kim M.K."/>
        </authorList>
    </citation>
    <scope>NUCLEOTIDE SEQUENCE</scope>
    <source>
        <strain evidence="2">M29</strain>
    </source>
</reference>
<keyword evidence="3" id="KW-1185">Reference proteome</keyword>
<evidence type="ECO:0000259" key="1">
    <source>
        <dbReference type="Pfam" id="PF13395"/>
    </source>
</evidence>
<gene>
    <name evidence="2" type="ORF">Q5H92_02525</name>
</gene>
<evidence type="ECO:0000313" key="3">
    <source>
        <dbReference type="Proteomes" id="UP001167796"/>
    </source>
</evidence>
<protein>
    <submittedName>
        <fullName evidence="2">HNH endonuclease domain-containing protein</fullName>
    </submittedName>
</protein>
<keyword evidence="2" id="KW-0255">Endonuclease</keyword>
<dbReference type="Proteomes" id="UP001167796">
    <property type="component" value="Unassembled WGS sequence"/>
</dbReference>
<dbReference type="InterPro" id="IPR003615">
    <property type="entry name" value="HNH_nuc"/>
</dbReference>
<dbReference type="RefSeq" id="WP_305009899.1">
    <property type="nucleotide sequence ID" value="NZ_JAUQSX010000001.1"/>
</dbReference>
<dbReference type="Pfam" id="PF13395">
    <property type="entry name" value="HNH_4"/>
    <property type="match status" value="1"/>
</dbReference>